<dbReference type="AlphaFoldDB" id="A0A9P7ZXR0"/>
<evidence type="ECO:0000256" key="1">
    <source>
        <dbReference type="SAM" id="MobiDB-lite"/>
    </source>
</evidence>
<comment type="caution">
    <text evidence="2">The sequence shown here is derived from an EMBL/GenBank/DDBJ whole genome shotgun (WGS) entry which is preliminary data.</text>
</comment>
<organism evidence="2 3">
    <name type="scientific">Mortierella alpina</name>
    <name type="common">Oleaginous fungus</name>
    <name type="synonym">Mortierella renispora</name>
    <dbReference type="NCBI Taxonomy" id="64518"/>
    <lineage>
        <taxon>Eukaryota</taxon>
        <taxon>Fungi</taxon>
        <taxon>Fungi incertae sedis</taxon>
        <taxon>Mucoromycota</taxon>
        <taxon>Mortierellomycotina</taxon>
        <taxon>Mortierellomycetes</taxon>
        <taxon>Mortierellales</taxon>
        <taxon>Mortierellaceae</taxon>
        <taxon>Mortierella</taxon>
    </lineage>
</organism>
<feature type="compositionally biased region" description="Low complexity" evidence="1">
    <location>
        <begin position="61"/>
        <end position="77"/>
    </location>
</feature>
<feature type="compositionally biased region" description="Low complexity" evidence="1">
    <location>
        <begin position="36"/>
        <end position="45"/>
    </location>
</feature>
<evidence type="ECO:0000313" key="3">
    <source>
        <dbReference type="Proteomes" id="UP000717515"/>
    </source>
</evidence>
<dbReference type="EMBL" id="JAIFTL010000319">
    <property type="protein sequence ID" value="KAG9320179.1"/>
    <property type="molecule type" value="Genomic_DNA"/>
</dbReference>
<reference evidence="2" key="1">
    <citation type="submission" date="2021-07" db="EMBL/GenBank/DDBJ databases">
        <title>Draft genome of Mortierella alpina, strain LL118, isolated from an aspen leaf litter sample.</title>
        <authorList>
            <person name="Yang S."/>
            <person name="Vinatzer B.A."/>
        </authorList>
    </citation>
    <scope>NUCLEOTIDE SEQUENCE</scope>
    <source>
        <strain evidence="2">LL118</strain>
    </source>
</reference>
<feature type="region of interest" description="Disordered" evidence="1">
    <location>
        <begin position="1"/>
        <end position="84"/>
    </location>
</feature>
<sequence length="258" mass="28342">MSNRSHAAATPFRNDSLPANLHDLRHGQQTQGIHHSPASSSPVAAGLHGVNSAPHSVPGPQQQQHQNQQQQQQQQQHQEVEESSEQVLLASFKAAALSVTQLYKDSLKHQRAEHAKGYEAALQDFLAFIANHPAVQEKKEQGQSEDEIRQSTSLSVDEIVSFISNARDAFTFAAPIFHPGPDQSSLQGLYSGPEGGIGQQMAVDSLKRRYALQDFNIAANRMAAANATRLSNPMNLDAFSAFHDQPPFKRGRRREGEQ</sequence>
<evidence type="ECO:0000313" key="2">
    <source>
        <dbReference type="EMBL" id="KAG9320179.1"/>
    </source>
</evidence>
<proteinExistence type="predicted"/>
<accession>A0A9P7ZXR0</accession>
<name>A0A9P7ZXR0_MORAP</name>
<protein>
    <submittedName>
        <fullName evidence="2">Uncharacterized protein</fullName>
    </submittedName>
</protein>
<dbReference type="Proteomes" id="UP000717515">
    <property type="component" value="Unassembled WGS sequence"/>
</dbReference>
<gene>
    <name evidence="2" type="ORF">KVV02_003009</name>
</gene>